<feature type="region of interest" description="Disordered" evidence="1">
    <location>
        <begin position="152"/>
        <end position="183"/>
    </location>
</feature>
<feature type="compositionally biased region" description="Basic residues" evidence="1">
    <location>
        <begin position="232"/>
        <end position="242"/>
    </location>
</feature>
<dbReference type="PANTHER" id="PTHR35392:SF3">
    <property type="entry name" value="ZN(2)-C6 FUNGAL-TYPE DOMAIN-CONTAINING PROTEIN"/>
    <property type="match status" value="1"/>
</dbReference>
<name>A0A430M7N0_9HYPO</name>
<evidence type="ECO:0000256" key="1">
    <source>
        <dbReference type="SAM" id="MobiDB-lite"/>
    </source>
</evidence>
<dbReference type="PANTHER" id="PTHR35392">
    <property type="entry name" value="ZN(II)2CYS6 TRANSCRIPTION FACTOR (EUROFUNG)-RELATED-RELATED"/>
    <property type="match status" value="1"/>
</dbReference>
<feature type="region of interest" description="Disordered" evidence="1">
    <location>
        <begin position="204"/>
        <end position="255"/>
    </location>
</feature>
<accession>A0A430M7N0</accession>
<dbReference type="InterPro" id="IPR052973">
    <property type="entry name" value="Fungal_sec-metab_reg_TF"/>
</dbReference>
<keyword evidence="3" id="KW-1185">Reference proteome</keyword>
<evidence type="ECO:0000313" key="3">
    <source>
        <dbReference type="Proteomes" id="UP000287124"/>
    </source>
</evidence>
<evidence type="ECO:0008006" key="4">
    <source>
        <dbReference type="Google" id="ProtNLM"/>
    </source>
</evidence>
<proteinExistence type="predicted"/>
<dbReference type="Proteomes" id="UP000287124">
    <property type="component" value="Unassembled WGS sequence"/>
</dbReference>
<dbReference type="EMBL" id="MIKF01000011">
    <property type="protein sequence ID" value="RTE83972.1"/>
    <property type="molecule type" value="Genomic_DNA"/>
</dbReference>
<protein>
    <recommendedName>
        <fullName evidence="4">Zn(2)-C6 fungal-type domain-containing protein</fullName>
    </recommendedName>
</protein>
<evidence type="ECO:0000313" key="2">
    <source>
        <dbReference type="EMBL" id="RTE83972.1"/>
    </source>
</evidence>
<organism evidence="2 3">
    <name type="scientific">Fusarium euwallaceae</name>
    <dbReference type="NCBI Taxonomy" id="1147111"/>
    <lineage>
        <taxon>Eukaryota</taxon>
        <taxon>Fungi</taxon>
        <taxon>Dikarya</taxon>
        <taxon>Ascomycota</taxon>
        <taxon>Pezizomycotina</taxon>
        <taxon>Sordariomycetes</taxon>
        <taxon>Hypocreomycetidae</taxon>
        <taxon>Hypocreales</taxon>
        <taxon>Nectriaceae</taxon>
        <taxon>Fusarium</taxon>
        <taxon>Fusarium solani species complex</taxon>
    </lineage>
</organism>
<sequence>MPPDHITPVDFHIPTNPEDDDPFLGFAGMEPFGARLIEPQGDADANQLVHNASYFDCPESNDLTHCDIRFAIHRQSLDPFDSYGILDRYDAIPIRGTDNNDSGFEMLDTSIVSIAPTENTADAMAASTLDKQTPALHIYDIVDDTNMMAQTENSKLDLPDGTVTPRERNMSSSSGTLTATIGQLTPHPRQSAVLEDDAPPAILSKVWTLPPRPARGRKPKAGPSRAASNRTSRTKPKARPQRRGPLEPETRKSAALKRQQRLVCCTFDSTAPEGPCRRCKSQVMPCVRYRITDTTLYREQEAPYHLFSQRWKSMDMVDITNWASDEIRTIEISLDFLHAPSRIKVREFIPLPGDCLDETWVKDGETIVHPLPPYAIANMKEAADAIALMVEREAWNYLWKSVGSLEEDSLIWETYLAAFRRANTAPSQEEQILLFNTIRLWVHCRISSNAEHMVGDDKLGTKPIDDPSSPYHGTVPIPPVLEAQLECIYFSRFLRPMSKKVLRSLMTLLEAKQNKYWYTIYLVLFMMLHSCSMITRRDREYAATIGLPGYANPESIRQHNAGSRTLLAHFHLALNGSDPFKLALQGTLPDHAFLGASGTEDINFITRSAKLAARSKPSWDQIRRAGTWENDFYWISQLYDDDWKPEKMD</sequence>
<gene>
    <name evidence="2" type="ORF">BHE90_001484</name>
</gene>
<feature type="compositionally biased region" description="Polar residues" evidence="1">
    <location>
        <begin position="170"/>
        <end position="183"/>
    </location>
</feature>
<comment type="caution">
    <text evidence="2">The sequence shown here is derived from an EMBL/GenBank/DDBJ whole genome shotgun (WGS) entry which is preliminary data.</text>
</comment>
<dbReference type="AlphaFoldDB" id="A0A430M7N0"/>
<reference evidence="2 3" key="1">
    <citation type="submission" date="2017-06" db="EMBL/GenBank/DDBJ databases">
        <title>Comparative genomic analysis of Ambrosia Fusariam Clade fungi.</title>
        <authorList>
            <person name="Stajich J.E."/>
            <person name="Carrillo J."/>
            <person name="Kijimoto T."/>
            <person name="Eskalen A."/>
            <person name="O'Donnell K."/>
            <person name="Kasson M."/>
        </authorList>
    </citation>
    <scope>NUCLEOTIDE SEQUENCE [LARGE SCALE GENOMIC DNA]</scope>
    <source>
        <strain evidence="2 3">UCR1854</strain>
    </source>
</reference>